<evidence type="ECO:0000313" key="1">
    <source>
        <dbReference type="EMBL" id="BAS27227.1"/>
    </source>
</evidence>
<reference evidence="2" key="2">
    <citation type="journal article" date="2016" name="Int. J. Syst. Evol. Microbiol.">
        <title>Complete genome sequence and cell structure of Limnochorda pilosa, a Gram-negative spore-former within the phylum Firmicutes.</title>
        <authorList>
            <person name="Watanabe M."/>
            <person name="Kojima H."/>
            <person name="Fukui M."/>
        </authorList>
    </citation>
    <scope>NUCLEOTIDE SEQUENCE [LARGE SCALE GENOMIC DNA]</scope>
    <source>
        <strain evidence="2">HC45</strain>
    </source>
</reference>
<organism evidence="1 2">
    <name type="scientific">Limnochorda pilosa</name>
    <dbReference type="NCBI Taxonomy" id="1555112"/>
    <lineage>
        <taxon>Bacteria</taxon>
        <taxon>Bacillati</taxon>
        <taxon>Bacillota</taxon>
        <taxon>Limnochordia</taxon>
        <taxon>Limnochordales</taxon>
        <taxon>Limnochordaceae</taxon>
        <taxon>Limnochorda</taxon>
    </lineage>
</organism>
<dbReference type="InterPro" id="IPR035451">
    <property type="entry name" value="Ada-like_dom_sf"/>
</dbReference>
<protein>
    <submittedName>
        <fullName evidence="1">Uncharacterized protein</fullName>
    </submittedName>
</protein>
<name>A0A0K2SJP4_LIMPI</name>
<dbReference type="EMBL" id="AP014924">
    <property type="protein sequence ID" value="BAS27227.1"/>
    <property type="molecule type" value="Genomic_DNA"/>
</dbReference>
<dbReference type="STRING" id="1555112.LIP_1376"/>
<proteinExistence type="predicted"/>
<reference evidence="2" key="1">
    <citation type="submission" date="2015-07" db="EMBL/GenBank/DDBJ databases">
        <title>Complete genome sequence and phylogenetic analysis of Limnochorda pilosa.</title>
        <authorList>
            <person name="Watanabe M."/>
            <person name="Kojima H."/>
            <person name="Fukui M."/>
        </authorList>
    </citation>
    <scope>NUCLEOTIDE SEQUENCE [LARGE SCALE GENOMIC DNA]</scope>
    <source>
        <strain evidence="2">HC45</strain>
    </source>
</reference>
<dbReference type="Proteomes" id="UP000065807">
    <property type="component" value="Chromosome"/>
</dbReference>
<evidence type="ECO:0000313" key="2">
    <source>
        <dbReference type="Proteomes" id="UP000065807"/>
    </source>
</evidence>
<dbReference type="KEGG" id="lpil:LIP_1376"/>
<sequence>MEEPVYVGGRYGRRYHRARCPLLSRDERREMPRAQAEDQGFDPCAYCFRFPVSCLALHCEENDGAGCCRLQTAPRPGLTVLGCGKFRLRRPRGGERRFA</sequence>
<dbReference type="RefSeq" id="WP_068135797.1">
    <property type="nucleotide sequence ID" value="NZ_AP014924.1"/>
</dbReference>
<gene>
    <name evidence="1" type="ORF">LIP_1376</name>
</gene>
<accession>A0A0K2SJP4</accession>
<dbReference type="SUPFAM" id="SSF57884">
    <property type="entry name" value="Ada DNA repair protein, N-terminal domain (N-Ada 10)"/>
    <property type="match status" value="1"/>
</dbReference>
<keyword evidence="2" id="KW-1185">Reference proteome</keyword>
<dbReference type="AlphaFoldDB" id="A0A0K2SJP4"/>